<dbReference type="EMBL" id="CP108110">
    <property type="protein sequence ID" value="WUQ84936.1"/>
    <property type="molecule type" value="Genomic_DNA"/>
</dbReference>
<protein>
    <recommendedName>
        <fullName evidence="3">CopG family transcriptional regulator</fullName>
    </recommendedName>
</protein>
<name>A0ABZ1U1W6_9ACTN</name>
<reference evidence="1" key="1">
    <citation type="submission" date="2022-10" db="EMBL/GenBank/DDBJ databases">
        <title>The complete genomes of actinobacterial strains from the NBC collection.</title>
        <authorList>
            <person name="Joergensen T.S."/>
            <person name="Alvarez Arevalo M."/>
            <person name="Sterndorff E.B."/>
            <person name="Faurdal D."/>
            <person name="Vuksanovic O."/>
            <person name="Mourched A.-S."/>
            <person name="Charusanti P."/>
            <person name="Shaw S."/>
            <person name="Blin K."/>
            <person name="Weber T."/>
        </authorList>
    </citation>
    <scope>NUCLEOTIDE SEQUENCE</scope>
    <source>
        <strain evidence="1">NBC_00222</strain>
    </source>
</reference>
<dbReference type="RefSeq" id="WP_328955752.1">
    <property type="nucleotide sequence ID" value="NZ_CP108110.1"/>
</dbReference>
<evidence type="ECO:0000313" key="1">
    <source>
        <dbReference type="EMBL" id="WUQ84936.1"/>
    </source>
</evidence>
<sequence>MTDRWPDKAVPEFTDAELSAAIERHQDDPDSVVQEIVRSCVREWERRHDLPRT</sequence>
<keyword evidence="2" id="KW-1185">Reference proteome</keyword>
<organism evidence="1 2">
    <name type="scientific">Kitasatospora purpeofusca</name>
    <dbReference type="NCBI Taxonomy" id="67352"/>
    <lineage>
        <taxon>Bacteria</taxon>
        <taxon>Bacillati</taxon>
        <taxon>Actinomycetota</taxon>
        <taxon>Actinomycetes</taxon>
        <taxon>Kitasatosporales</taxon>
        <taxon>Streptomycetaceae</taxon>
        <taxon>Kitasatospora</taxon>
    </lineage>
</organism>
<dbReference type="Proteomes" id="UP001432222">
    <property type="component" value="Chromosome"/>
</dbReference>
<gene>
    <name evidence="1" type="ORF">OHA16_19365</name>
</gene>
<evidence type="ECO:0008006" key="3">
    <source>
        <dbReference type="Google" id="ProtNLM"/>
    </source>
</evidence>
<accession>A0ABZ1U1W6</accession>
<evidence type="ECO:0000313" key="2">
    <source>
        <dbReference type="Proteomes" id="UP001432222"/>
    </source>
</evidence>
<proteinExistence type="predicted"/>